<dbReference type="InterPro" id="IPR024618">
    <property type="entry name" value="DUF3857"/>
</dbReference>
<evidence type="ECO:0000259" key="1">
    <source>
        <dbReference type="Pfam" id="PF01841"/>
    </source>
</evidence>
<comment type="caution">
    <text evidence="3">The sequence shown here is derived from an EMBL/GenBank/DDBJ whole genome shotgun (WGS) entry which is preliminary data.</text>
</comment>
<reference evidence="3 4" key="1">
    <citation type="submission" date="2024-09" db="EMBL/GenBank/DDBJ databases">
        <authorList>
            <person name="Sun Q."/>
            <person name="Mori K."/>
        </authorList>
    </citation>
    <scope>NUCLEOTIDE SEQUENCE [LARGE SCALE GENOMIC DNA]</scope>
    <source>
        <strain evidence="3 4">CCM 7650</strain>
    </source>
</reference>
<evidence type="ECO:0000313" key="3">
    <source>
        <dbReference type="EMBL" id="MFC0262881.1"/>
    </source>
</evidence>
<gene>
    <name evidence="3" type="ORF">ACFFIP_09320</name>
</gene>
<dbReference type="Gene3D" id="2.60.40.3140">
    <property type="match status" value="1"/>
</dbReference>
<dbReference type="Gene3D" id="3.10.620.30">
    <property type="match status" value="1"/>
</dbReference>
<protein>
    <submittedName>
        <fullName evidence="3">DUF3857 domain-containing protein</fullName>
    </submittedName>
</protein>
<dbReference type="EMBL" id="JBHLWI010000027">
    <property type="protein sequence ID" value="MFC0262881.1"/>
    <property type="molecule type" value="Genomic_DNA"/>
</dbReference>
<evidence type="ECO:0000313" key="4">
    <source>
        <dbReference type="Proteomes" id="UP001589797"/>
    </source>
</evidence>
<feature type="domain" description="DUF3857" evidence="2">
    <location>
        <begin position="44"/>
        <end position="207"/>
    </location>
</feature>
<evidence type="ECO:0000259" key="2">
    <source>
        <dbReference type="Pfam" id="PF12969"/>
    </source>
</evidence>
<name>A0ABV6FSM8_9BACT</name>
<keyword evidence="4" id="KW-1185">Reference proteome</keyword>
<dbReference type="SUPFAM" id="SSF54001">
    <property type="entry name" value="Cysteine proteinases"/>
    <property type="match status" value="1"/>
</dbReference>
<sequence>MDFKVIAKSLIFGFFGVVFHTHAQDVKPVYSVLDRHESITLHEDYTVTYQVRQKTHVQELKGLHHANIAIPYDDISRIMRFEAQIIDPKNGKTIKKISSKDLTDMSDFSGGSLFQDDRVKFYGLSNEKAPLIVELNYEIKQSGNFYFKTWFPISYYHQRANQSTLEINYPENLGLRYKIKYMDMNPDSVFTDGEVSLKWNLSNLSAFDESIGNEAARVEIYPRKFSLEGFEADMSDWNGFGAWIAQLNKGKDVVSNQLKNEIQRIVGGMEGDVEKIAALYQYLQNNYRYVSIQLGIGGWMPKPADQVFDLKYGECKGLTMLMKTMLKEVGIDSQYALVRAGSTEEDIDTEFSSSQFNHVFLRVPLEEKTIWLECTSKSNPVGYLGDFTKDRHVLVITDDGGFLEKTPSYSEEEFNTFQLQNRIILQENGDARIEGDYLFQGNPAANYLGLESQADLKEQKNYLNRTLGGNGLLVSDFNINYSSEDFIPRARISFQGNVQRFTQNTAKRVLIPVAWKKINKEDLSYGNALVQEEFLVVLPANLSPEGDLPTVSIEEEGIKLDIQTSLEEGVLKVLRRMEINLEDLEEGEKDKRIQRVNTLNNRSIILKKSE</sequence>
<dbReference type="InterPro" id="IPR002931">
    <property type="entry name" value="Transglutaminase-like"/>
</dbReference>
<organism evidence="3 4">
    <name type="scientific">Fontibacter flavus</name>
    <dbReference type="NCBI Taxonomy" id="654838"/>
    <lineage>
        <taxon>Bacteria</taxon>
        <taxon>Pseudomonadati</taxon>
        <taxon>Bacteroidota</taxon>
        <taxon>Cytophagia</taxon>
        <taxon>Cytophagales</taxon>
        <taxon>Cyclobacteriaceae</taxon>
        <taxon>Fontibacter</taxon>
    </lineage>
</organism>
<dbReference type="Pfam" id="PF01841">
    <property type="entry name" value="Transglut_core"/>
    <property type="match status" value="1"/>
</dbReference>
<dbReference type="Pfam" id="PF12969">
    <property type="entry name" value="DUF3857"/>
    <property type="match status" value="1"/>
</dbReference>
<dbReference type="Proteomes" id="UP001589797">
    <property type="component" value="Unassembled WGS sequence"/>
</dbReference>
<accession>A0ABV6FSM8</accession>
<dbReference type="RefSeq" id="WP_382387337.1">
    <property type="nucleotide sequence ID" value="NZ_JBHLWI010000027.1"/>
</dbReference>
<proteinExistence type="predicted"/>
<dbReference type="InterPro" id="IPR038765">
    <property type="entry name" value="Papain-like_cys_pep_sf"/>
</dbReference>
<feature type="domain" description="Transglutaminase-like" evidence="1">
    <location>
        <begin position="263"/>
        <end position="371"/>
    </location>
</feature>